<feature type="transmembrane region" description="Helical" evidence="1">
    <location>
        <begin position="12"/>
        <end position="36"/>
    </location>
</feature>
<dbReference type="Pfam" id="PF17892">
    <property type="entry name" value="Cadherin_5"/>
    <property type="match status" value="1"/>
</dbReference>
<dbReference type="InterPro" id="IPR041690">
    <property type="entry name" value="Cadherin_5"/>
</dbReference>
<dbReference type="GO" id="GO:0016020">
    <property type="term" value="C:membrane"/>
    <property type="evidence" value="ECO:0007669"/>
    <property type="project" value="InterPro"/>
</dbReference>
<sequence length="1933" mass="202445">MAEANGVPRRRAIPIGIAIVVTVVLFVAGAIAWPGYDAAKTPPQEISVWALQSTVGKRYARVNTVLGELDTVRSVEAAVGVEQSGAHALLFTEGHQRFADLNVADPPDLTGDEIEELQTAPADTSIVVSNRDYLAFLTGSGKVFVSPFDQPETTVAVDPYIDDEQKGEGAQQTFKADAIALSADDNIVAAYSATEHRVVFADAATGKIRDEQSWDIGEAEQLNLTFVGDEVVLFDGASGNLWFQGDGTPVVTGAEGEAKLQESGPSSNPLIADSMGLLEVSPEASSRIVEVPGPYEPAAPVATGGEMMAAWLGGAEGLLWSTSGGEVPLSYGGGESQVHQPRIASNGARAIVNDIASGWVWLAPSGDLVESSQQWDIDEEIVQQVHEATTERVTDPKPPIAVPDAFGVRAGRDTMLPVLLNDHDPNEDILSIVPGSLQGLPEEFGKVSVGADNQTIVVSVSPEASGSATFTYQVTDGTSPDGLVSNAAIVTLTVAPEEQSAPPQWCAVEGCLAEWPTPTVAPGHTVTTQVLPGWVDPEGDPIFVSQATLSGEGTVVANPDGTITYQHPDPNATEPITVPIEIEVTDTTGQAATKTLNIQVTPTPQLEVLPVVAMGVVGQTLTVSMEDHTSGALGKATVKAAAATAGDSVDVKANGDDMSFSITANKPGSYPVQLTVADSMGEVSAAARVIITEAKDAQVAAIPLTIFIRPNEDVTVDVMPTVTNPEDLVLMVDQLNFEPAPEAELSASVVGQRNLHASGRTSHGGPGLLGTGTYQVSDGSGDPLRSATGQVTFVLLDEAPAQAPITNDDWITVPVGTQVDITVLDNDIAPVGSQMTIDPASVVNEQQAGLAFASGRLVRYLAPEEAGEYSISYSAARLGYPELTSTSRVHVTVIDEQTDTVPRPKPLRGRVLQGSAVRIEFDRFKADQNGSIVELSQITKQPEKGDAVVSPEGDAIIYTARPGVSGQDVFEYQVRDSRGEVGVAPVRVGILDAQADPRPITFSDYLQVQQGTDSEAVVYPAATDIDPAGGPLALVSVVPNALDGSREYQQLKDRLVNVDEKSGEVRIKAGGELGTTSYIYTVSNQHGDTSMGLIVIKVVRGKVPDAPIVQDTTLTAESLERLPRGIDVVKDKVVWNTGDVSDLSMSLWKDESDFKASGWSISGTVPQQWKIVPFRVEGTTFTGEAASSYGFLRIPGVHDVHLSFRAGFSQAEVNEGESVSLNLNKAIAHPRDESLDINATEVRASGIRGEASCSVSGSTLTYAAGKGAPWKDTCTIPVKVSSQEYYTYLTLSLKIIPNEPQPVLRNASFEVSPGQEATYDLRQMVQWEGEPRWEGLTFAVETHGELFEVQHQGSQLTITGNDNARQGNAETVTVTVPSHPQTAPGKLNLTVGPAPTTLPKGATVTQQCIAGEPCTVPVIGVAGEVNPLPGTPLTLQSVGEASGCDATPEAAGSSITLVSTRETPGGTCTIPFSVADAQGRTGNGTVVVDLQGYPKAPASVEWAGYSENSVTLRPVAQGESYPAVTGYVVSGHGAPVTCAVGELCLIEGLELGAETEFTVHSVNSIGQSSTAATVRAWAYRAPKKPASGGWEPVVNGNEGGRAKITLVNVDSTTDRFVVNGREYPASKPTTTLDVEVSNDTATTFTIVPVSSLKVPTIAGGSAEGESLTVSGVHGIGAPIPVAGTPQVQKTDKGIIVSVEVLANGAIGDYAKTQVGVVFGVGECVADTDGLTLESKLTAKPGENITVRACARNGEYGTWQSELVQVPIGVQAPASGGTYRINKTPVTSGGNQWVWNSVSIVDPPTGVTSDNYTFDYRSGDRRVSAGEIGSLFTFGVTPAIVAYASREDVWSESGTPVGAAADSLPYTAKVVFPDAGSACPASDQQSSFSKSVADNSPGAGLKDWDFSQEGKVTVSTSWGHIIEWSCTATDPDIP</sequence>
<dbReference type="InterPro" id="IPR003961">
    <property type="entry name" value="FN3_dom"/>
</dbReference>
<protein>
    <recommendedName>
        <fullName evidence="2">Cadherin domain-containing protein</fullName>
    </recommendedName>
</protein>
<evidence type="ECO:0000256" key="1">
    <source>
        <dbReference type="SAM" id="Phobius"/>
    </source>
</evidence>
<dbReference type="Pfam" id="PF17963">
    <property type="entry name" value="Big_9"/>
    <property type="match status" value="2"/>
</dbReference>
<keyword evidence="4" id="KW-1185">Reference proteome</keyword>
<dbReference type="PROSITE" id="PS50268">
    <property type="entry name" value="CADHERIN_2"/>
    <property type="match status" value="1"/>
</dbReference>
<gene>
    <name evidence="3" type="ORF">FYJ24_03410</name>
</gene>
<keyword evidence="1" id="KW-0812">Transmembrane</keyword>
<reference evidence="3 4" key="1">
    <citation type="submission" date="2019-08" db="EMBL/GenBank/DDBJ databases">
        <title>In-depth cultivation of the pig gut microbiome towards novel bacterial diversity and tailored functional studies.</title>
        <authorList>
            <person name="Wylensek D."/>
            <person name="Hitch T.C.A."/>
            <person name="Clavel T."/>
        </authorList>
    </citation>
    <scope>NUCLEOTIDE SEQUENCE [LARGE SCALE GENOMIC DNA]</scope>
    <source>
        <strain evidence="3 4">WB03_NA08</strain>
    </source>
</reference>
<accession>A0A6N7W5W4</accession>
<feature type="domain" description="Cadherin" evidence="2">
    <location>
        <begin position="806"/>
        <end position="904"/>
    </location>
</feature>
<name>A0A6N7W5W4_9ACTO</name>
<evidence type="ECO:0000259" key="2">
    <source>
        <dbReference type="PROSITE" id="PS50268"/>
    </source>
</evidence>
<organism evidence="3 4">
    <name type="scientific">Scrofimicrobium canadense</name>
    <dbReference type="NCBI Taxonomy" id="2652290"/>
    <lineage>
        <taxon>Bacteria</taxon>
        <taxon>Bacillati</taxon>
        <taxon>Actinomycetota</taxon>
        <taxon>Actinomycetes</taxon>
        <taxon>Actinomycetales</taxon>
        <taxon>Actinomycetaceae</taxon>
        <taxon>Scrofimicrobium</taxon>
    </lineage>
</organism>
<dbReference type="InterPro" id="IPR002126">
    <property type="entry name" value="Cadherin-like_dom"/>
</dbReference>
<comment type="caution">
    <text evidence="3">The sequence shown here is derived from an EMBL/GenBank/DDBJ whole genome shotgun (WGS) entry which is preliminary data.</text>
</comment>
<evidence type="ECO:0000313" key="3">
    <source>
        <dbReference type="EMBL" id="MSS83822.1"/>
    </source>
</evidence>
<dbReference type="Gene3D" id="2.60.40.3440">
    <property type="match status" value="1"/>
</dbReference>
<evidence type="ECO:0000313" key="4">
    <source>
        <dbReference type="Proteomes" id="UP000470875"/>
    </source>
</evidence>
<dbReference type="EMBL" id="VULO01000003">
    <property type="protein sequence ID" value="MSS83822.1"/>
    <property type="molecule type" value="Genomic_DNA"/>
</dbReference>
<proteinExistence type="predicted"/>
<dbReference type="GO" id="GO:0005509">
    <property type="term" value="F:calcium ion binding"/>
    <property type="evidence" value="ECO:0007669"/>
    <property type="project" value="InterPro"/>
</dbReference>
<keyword evidence="1" id="KW-1133">Transmembrane helix</keyword>
<dbReference type="Proteomes" id="UP000470875">
    <property type="component" value="Unassembled WGS sequence"/>
</dbReference>
<dbReference type="SMART" id="SM00060">
    <property type="entry name" value="FN3"/>
    <property type="match status" value="1"/>
</dbReference>
<keyword evidence="1" id="KW-0472">Membrane</keyword>
<dbReference type="GO" id="GO:0007156">
    <property type="term" value="P:homophilic cell adhesion via plasma membrane adhesion molecules"/>
    <property type="evidence" value="ECO:0007669"/>
    <property type="project" value="InterPro"/>
</dbReference>